<dbReference type="EMBL" id="BARV01015044">
    <property type="protein sequence ID" value="GAI26214.1"/>
    <property type="molecule type" value="Genomic_DNA"/>
</dbReference>
<name>X1P5L6_9ZZZZ</name>
<evidence type="ECO:0000313" key="1">
    <source>
        <dbReference type="EMBL" id="GAI26214.1"/>
    </source>
</evidence>
<dbReference type="AlphaFoldDB" id="X1P5L6"/>
<reference evidence="1" key="1">
    <citation type="journal article" date="2014" name="Front. Microbiol.">
        <title>High frequency of phylogenetically diverse reductive dehalogenase-homologous genes in deep subseafloor sedimentary metagenomes.</title>
        <authorList>
            <person name="Kawai M."/>
            <person name="Futagami T."/>
            <person name="Toyoda A."/>
            <person name="Takaki Y."/>
            <person name="Nishi S."/>
            <person name="Hori S."/>
            <person name="Arai W."/>
            <person name="Tsubouchi T."/>
            <person name="Morono Y."/>
            <person name="Uchiyama I."/>
            <person name="Ito T."/>
            <person name="Fujiyama A."/>
            <person name="Inagaki F."/>
            <person name="Takami H."/>
        </authorList>
    </citation>
    <scope>NUCLEOTIDE SEQUENCE</scope>
    <source>
        <strain evidence="1">Expedition CK06-06</strain>
    </source>
</reference>
<proteinExistence type="predicted"/>
<organism evidence="1">
    <name type="scientific">marine sediment metagenome</name>
    <dbReference type="NCBI Taxonomy" id="412755"/>
    <lineage>
        <taxon>unclassified sequences</taxon>
        <taxon>metagenomes</taxon>
        <taxon>ecological metagenomes</taxon>
    </lineage>
</organism>
<sequence length="63" mass="7341">MAKNTPTVCIPKEEYEELIFFKKLVENNLTEDIAAEELRLIEEARKEKSLSKEEFLGKAKKLL</sequence>
<protein>
    <submittedName>
        <fullName evidence="1">Uncharacterized protein</fullName>
    </submittedName>
</protein>
<accession>X1P5L6</accession>
<gene>
    <name evidence="1" type="ORF">S06H3_26070</name>
</gene>
<comment type="caution">
    <text evidence="1">The sequence shown here is derived from an EMBL/GenBank/DDBJ whole genome shotgun (WGS) entry which is preliminary data.</text>
</comment>